<sequence length="116" mass="13502">MDLQAVLLSPKTDASCMFYKTKLQLHIFTLFCLDNKEGHCYCWDECFQDTYIASIRPGRKAGNATVNELKVLRYSATEIEYKLSFECDYAPLAQRIKDGNAFFKPMFKKKIPIKKR</sequence>
<proteinExistence type="predicted"/>
<dbReference type="Proteomes" id="UP000014760">
    <property type="component" value="Unassembled WGS sequence"/>
</dbReference>
<organism evidence="1">
    <name type="scientific">Capitella teleta</name>
    <name type="common">Polychaete worm</name>
    <dbReference type="NCBI Taxonomy" id="283909"/>
    <lineage>
        <taxon>Eukaryota</taxon>
        <taxon>Metazoa</taxon>
        <taxon>Spiralia</taxon>
        <taxon>Lophotrochozoa</taxon>
        <taxon>Annelida</taxon>
        <taxon>Polychaeta</taxon>
        <taxon>Sedentaria</taxon>
        <taxon>Scolecida</taxon>
        <taxon>Capitellidae</taxon>
        <taxon>Capitella</taxon>
    </lineage>
</organism>
<dbReference type="HOGENOM" id="CLU_2099184_0_0_1"/>
<reference evidence="2" key="3">
    <citation type="submission" date="2015-06" db="UniProtKB">
        <authorList>
            <consortium name="EnsemblMetazoa"/>
        </authorList>
    </citation>
    <scope>IDENTIFICATION</scope>
</reference>
<gene>
    <name evidence="1" type="ORF">CAPTEDRAFT_209338</name>
</gene>
<reference evidence="3" key="1">
    <citation type="submission" date="2012-12" db="EMBL/GenBank/DDBJ databases">
        <authorList>
            <person name="Hellsten U."/>
            <person name="Grimwood J."/>
            <person name="Chapman J.A."/>
            <person name="Shapiro H."/>
            <person name="Aerts A."/>
            <person name="Otillar R.P."/>
            <person name="Terry A.Y."/>
            <person name="Boore J.L."/>
            <person name="Simakov O."/>
            <person name="Marletaz F."/>
            <person name="Cho S.-J."/>
            <person name="Edsinger-Gonzales E."/>
            <person name="Havlak P."/>
            <person name="Kuo D.-H."/>
            <person name="Larsson T."/>
            <person name="Lv J."/>
            <person name="Arendt D."/>
            <person name="Savage R."/>
            <person name="Osoegawa K."/>
            <person name="de Jong P."/>
            <person name="Lindberg D.R."/>
            <person name="Seaver E.C."/>
            <person name="Weisblat D.A."/>
            <person name="Putnam N.H."/>
            <person name="Grigoriev I.V."/>
            <person name="Rokhsar D.S."/>
        </authorList>
    </citation>
    <scope>NUCLEOTIDE SEQUENCE</scope>
    <source>
        <strain evidence="3">I ESC-2004</strain>
    </source>
</reference>
<reference evidence="1 3" key="2">
    <citation type="journal article" date="2013" name="Nature">
        <title>Insights into bilaterian evolution from three spiralian genomes.</title>
        <authorList>
            <person name="Simakov O."/>
            <person name="Marletaz F."/>
            <person name="Cho S.J."/>
            <person name="Edsinger-Gonzales E."/>
            <person name="Havlak P."/>
            <person name="Hellsten U."/>
            <person name="Kuo D.H."/>
            <person name="Larsson T."/>
            <person name="Lv J."/>
            <person name="Arendt D."/>
            <person name="Savage R."/>
            <person name="Osoegawa K."/>
            <person name="de Jong P."/>
            <person name="Grimwood J."/>
            <person name="Chapman J.A."/>
            <person name="Shapiro H."/>
            <person name="Aerts A."/>
            <person name="Otillar R.P."/>
            <person name="Terry A.Y."/>
            <person name="Boore J.L."/>
            <person name="Grigoriev I.V."/>
            <person name="Lindberg D.R."/>
            <person name="Seaver E.C."/>
            <person name="Weisblat D.A."/>
            <person name="Putnam N.H."/>
            <person name="Rokhsar D.S."/>
        </authorList>
    </citation>
    <scope>NUCLEOTIDE SEQUENCE</scope>
    <source>
        <strain evidence="1 3">I ESC-2004</strain>
    </source>
</reference>
<name>R7TE56_CAPTE</name>
<dbReference type="EMBL" id="KB310292">
    <property type="protein sequence ID" value="ELT92014.1"/>
    <property type="molecule type" value="Genomic_DNA"/>
</dbReference>
<protein>
    <submittedName>
        <fullName evidence="1 2">Uncharacterized protein</fullName>
    </submittedName>
</protein>
<evidence type="ECO:0000313" key="3">
    <source>
        <dbReference type="Proteomes" id="UP000014760"/>
    </source>
</evidence>
<dbReference type="AlphaFoldDB" id="R7TE56"/>
<keyword evidence="3" id="KW-1185">Reference proteome</keyword>
<evidence type="ECO:0000313" key="1">
    <source>
        <dbReference type="EMBL" id="ELT92014.1"/>
    </source>
</evidence>
<dbReference type="OrthoDB" id="6161632at2759"/>
<evidence type="ECO:0000313" key="2">
    <source>
        <dbReference type="EnsemblMetazoa" id="CapteP209338"/>
    </source>
</evidence>
<dbReference type="EMBL" id="AMQN01013551">
    <property type="status" value="NOT_ANNOTATED_CDS"/>
    <property type="molecule type" value="Genomic_DNA"/>
</dbReference>
<accession>R7TE56</accession>
<dbReference type="EnsemblMetazoa" id="CapteT209338">
    <property type="protein sequence ID" value="CapteP209338"/>
    <property type="gene ID" value="CapteG209338"/>
</dbReference>